<evidence type="ECO:0000313" key="1">
    <source>
        <dbReference type="EMBL" id="KJV79994.1"/>
    </source>
</evidence>
<accession>A0A0F3PLA3</accession>
<organism evidence="1 2">
    <name type="scientific">Anaplasma phagocytophilum str. CRT53-1</name>
    <dbReference type="NCBI Taxonomy" id="1359157"/>
    <lineage>
        <taxon>Bacteria</taxon>
        <taxon>Pseudomonadati</taxon>
        <taxon>Pseudomonadota</taxon>
        <taxon>Alphaproteobacteria</taxon>
        <taxon>Rickettsiales</taxon>
        <taxon>Anaplasmataceae</taxon>
        <taxon>Anaplasma</taxon>
        <taxon>phagocytophilum group</taxon>
    </lineage>
</organism>
<comment type="caution">
    <text evidence="1">The sequence shown here is derived from an EMBL/GenBank/DDBJ whole genome shotgun (WGS) entry which is preliminary data.</text>
</comment>
<dbReference type="PATRIC" id="fig|1359157.3.peg.1558"/>
<reference evidence="1 2" key="1">
    <citation type="submission" date="2015-01" db="EMBL/GenBank/DDBJ databases">
        <title>Genome Sequencing of Rickettsiales.</title>
        <authorList>
            <person name="Daugherty S.C."/>
            <person name="Su Q."/>
            <person name="Abolude K."/>
            <person name="Beier-Sexton M."/>
            <person name="Carlyon J.A."/>
            <person name="Carter R."/>
            <person name="Day N.P."/>
            <person name="Dumler S.J."/>
            <person name="Dyachenko V."/>
            <person name="Godinez A."/>
            <person name="Kurtti T.J."/>
            <person name="Lichay M."/>
            <person name="Mullins K.E."/>
            <person name="Ott S."/>
            <person name="Pappas-Brown V."/>
            <person name="Paris D.H."/>
            <person name="Patel P."/>
            <person name="Richards A.L."/>
            <person name="Sadzewicz L."/>
            <person name="Sears K."/>
            <person name="Seidman D."/>
            <person name="Sengamalay N."/>
            <person name="Stenos J."/>
            <person name="Tallon L.J."/>
            <person name="Vincent G."/>
            <person name="Fraser C.M."/>
            <person name="Munderloh U."/>
            <person name="Dunning-Hotopp J.C."/>
        </authorList>
    </citation>
    <scope>NUCLEOTIDE SEQUENCE [LARGE SCALE GENOMIC DNA]</scope>
    <source>
        <strain evidence="1 2">CRT53-1</strain>
    </source>
</reference>
<gene>
    <name evidence="1" type="ORF">APHCRT_1625</name>
</gene>
<protein>
    <submittedName>
        <fullName evidence="1">Uncharacterized protein</fullName>
    </submittedName>
</protein>
<proteinExistence type="predicted"/>
<dbReference type="Proteomes" id="UP000033722">
    <property type="component" value="Unassembled WGS sequence"/>
</dbReference>
<sequence length="44" mass="5107">MFFVEVLGDIYGISLLELTLQKERAKKKKKTEKTPEISRVLRAV</sequence>
<name>A0A0F3PLA3_ANAPH</name>
<dbReference type="AlphaFoldDB" id="A0A0F3PLA3"/>
<dbReference type="EMBL" id="LAOD01000041">
    <property type="protein sequence ID" value="KJV79994.1"/>
    <property type="molecule type" value="Genomic_DNA"/>
</dbReference>
<evidence type="ECO:0000313" key="2">
    <source>
        <dbReference type="Proteomes" id="UP000033722"/>
    </source>
</evidence>